<accession>A0ABW8AT69</accession>
<feature type="region of interest" description="Disordered" evidence="1">
    <location>
        <begin position="292"/>
        <end position="312"/>
    </location>
</feature>
<evidence type="ECO:0000313" key="3">
    <source>
        <dbReference type="EMBL" id="MFI7588786.1"/>
    </source>
</evidence>
<keyword evidence="2" id="KW-1133">Transmembrane helix</keyword>
<keyword evidence="2" id="KW-0812">Transmembrane</keyword>
<dbReference type="RefSeq" id="WP_398282820.1">
    <property type="nucleotide sequence ID" value="NZ_JBITLV010000005.1"/>
</dbReference>
<organism evidence="3 4">
    <name type="scientific">Spongisporangium articulatum</name>
    <dbReference type="NCBI Taxonomy" id="3362603"/>
    <lineage>
        <taxon>Bacteria</taxon>
        <taxon>Bacillati</taxon>
        <taxon>Actinomycetota</taxon>
        <taxon>Actinomycetes</taxon>
        <taxon>Kineosporiales</taxon>
        <taxon>Kineosporiaceae</taxon>
        <taxon>Spongisporangium</taxon>
    </lineage>
</organism>
<dbReference type="Proteomes" id="UP001612915">
    <property type="component" value="Unassembled WGS sequence"/>
</dbReference>
<keyword evidence="4" id="KW-1185">Reference proteome</keyword>
<evidence type="ECO:0000313" key="4">
    <source>
        <dbReference type="Proteomes" id="UP001612915"/>
    </source>
</evidence>
<evidence type="ECO:0000256" key="2">
    <source>
        <dbReference type="SAM" id="Phobius"/>
    </source>
</evidence>
<feature type="transmembrane region" description="Helical" evidence="2">
    <location>
        <begin position="6"/>
        <end position="24"/>
    </location>
</feature>
<reference evidence="3 4" key="1">
    <citation type="submission" date="2024-10" db="EMBL/GenBank/DDBJ databases">
        <title>The Natural Products Discovery Center: Release of the First 8490 Sequenced Strains for Exploring Actinobacteria Biosynthetic Diversity.</title>
        <authorList>
            <person name="Kalkreuter E."/>
            <person name="Kautsar S.A."/>
            <person name="Yang D."/>
            <person name="Bader C.D."/>
            <person name="Teijaro C.N."/>
            <person name="Fluegel L."/>
            <person name="Davis C.M."/>
            <person name="Simpson J.R."/>
            <person name="Lauterbach L."/>
            <person name="Steele A.D."/>
            <person name="Gui C."/>
            <person name="Meng S."/>
            <person name="Li G."/>
            <person name="Viehrig K."/>
            <person name="Ye F."/>
            <person name="Su P."/>
            <person name="Kiefer A.F."/>
            <person name="Nichols A."/>
            <person name="Cepeda A.J."/>
            <person name="Yan W."/>
            <person name="Fan B."/>
            <person name="Jiang Y."/>
            <person name="Adhikari A."/>
            <person name="Zheng C.-J."/>
            <person name="Schuster L."/>
            <person name="Cowan T.M."/>
            <person name="Smanski M.J."/>
            <person name="Chevrette M.G."/>
            <person name="De Carvalho L.P.S."/>
            <person name="Shen B."/>
        </authorList>
    </citation>
    <scope>NUCLEOTIDE SEQUENCE [LARGE SCALE GENOMIC DNA]</scope>
    <source>
        <strain evidence="3 4">NPDC049639</strain>
    </source>
</reference>
<keyword evidence="2" id="KW-0472">Membrane</keyword>
<evidence type="ECO:0000256" key="1">
    <source>
        <dbReference type="SAM" id="MobiDB-lite"/>
    </source>
</evidence>
<feature type="compositionally biased region" description="Low complexity" evidence="1">
    <location>
        <begin position="247"/>
        <end position="266"/>
    </location>
</feature>
<gene>
    <name evidence="3" type="ORF">ACIB24_17090</name>
</gene>
<sequence length="334" mass="34800">MEPSSLALIAIVGVWAAYLVPHWVRRRDVLADSRTGDRDSARLRLLSPRRRTARRPHRSGGPVLASPKLVVDTDGQLLFIPGERPHLSRAARTAASTSRVSPAATAVVEKAEPPAVDETPAPVEAPATTPVVERPKPEALPVAARPAAAAAELHFAMASSHRAAGRRVRVLGLLAAVTAVAGSLSLTGYAPSWAAAPVGVLLALHLIAGRVAAVRSHEHITLLAERVRTAEALAARPSRVPAKRPAAKPAAATKPAVRRPAAAAATGTWDPVPVPPPTYTLKPAVRRPLPAPYEAPAAPAASAASASARGSLPRTAADIERILAMEEPRRVVNG</sequence>
<feature type="region of interest" description="Disordered" evidence="1">
    <location>
        <begin position="235"/>
        <end position="270"/>
    </location>
</feature>
<feature type="transmembrane region" description="Helical" evidence="2">
    <location>
        <begin position="170"/>
        <end position="189"/>
    </location>
</feature>
<protein>
    <submittedName>
        <fullName evidence="3">Uncharacterized protein</fullName>
    </submittedName>
</protein>
<dbReference type="EMBL" id="JBITLV010000005">
    <property type="protein sequence ID" value="MFI7588786.1"/>
    <property type="molecule type" value="Genomic_DNA"/>
</dbReference>
<comment type="caution">
    <text evidence="3">The sequence shown here is derived from an EMBL/GenBank/DDBJ whole genome shotgun (WGS) entry which is preliminary data.</text>
</comment>
<proteinExistence type="predicted"/>
<name>A0ABW8AT69_9ACTN</name>
<feature type="transmembrane region" description="Helical" evidence="2">
    <location>
        <begin position="195"/>
        <end position="213"/>
    </location>
</feature>
<feature type="region of interest" description="Disordered" evidence="1">
    <location>
        <begin position="94"/>
        <end position="123"/>
    </location>
</feature>